<dbReference type="Pfam" id="PF21848">
    <property type="entry name" value="DUF6907"/>
    <property type="match status" value="1"/>
</dbReference>
<keyword evidence="3" id="KW-1185">Reference proteome</keyword>
<feature type="region of interest" description="Disordered" evidence="1">
    <location>
        <begin position="123"/>
        <end position="142"/>
    </location>
</feature>
<sequence>MADHAGEELSGRARRPYWLKRPCPPWCIATHEDADDIEDRIHWPDESPPVLLSLHSSVRTAGESCAHQAYRPRQLEIDLEQHVDAVEPVVKFVIEGAAAVLRLTLDEAEEVRTAIGQVATVARDGGNQPASGARSPASPAAVPDRGDLGWVVFDRVVQDEGLTADQKISVLRGVVAEQLTRQDLSLPEQAAELNCTEDQVADAMVDFATWSHAGYLLPPTTSTESPCPVWCDGTCLFEDGVRLHNRHVLAVHGQDVEAADGTKVATVDLEAFNAPDGQGDEPPSVTLTINNPEQRTADYSKLDGLDPATVRSLAASLLSGCWEGAAVRFNPEKAAELGASLIAAARATSGDMTVRT</sequence>
<evidence type="ECO:0000313" key="3">
    <source>
        <dbReference type="Proteomes" id="UP000295626"/>
    </source>
</evidence>
<evidence type="ECO:0000313" key="2">
    <source>
        <dbReference type="EMBL" id="TDB89808.1"/>
    </source>
</evidence>
<evidence type="ECO:0000256" key="1">
    <source>
        <dbReference type="SAM" id="MobiDB-lite"/>
    </source>
</evidence>
<comment type="caution">
    <text evidence="2">The sequence shown here is derived from an EMBL/GenBank/DDBJ whole genome shotgun (WGS) entry which is preliminary data.</text>
</comment>
<protein>
    <submittedName>
        <fullName evidence="2">Uncharacterized protein</fullName>
    </submittedName>
</protein>
<name>A0ABY2DEH1_9ACTN</name>
<reference evidence="2 3" key="1">
    <citation type="submission" date="2019-02" db="EMBL/GenBank/DDBJ databases">
        <title>Draft genome sequences of novel Actinobacteria.</title>
        <authorList>
            <person name="Sahin N."/>
            <person name="Ay H."/>
            <person name="Saygin H."/>
        </authorList>
    </citation>
    <scope>NUCLEOTIDE SEQUENCE [LARGE SCALE GENOMIC DNA]</scope>
    <source>
        <strain evidence="2 3">JCM 30529</strain>
    </source>
</reference>
<proteinExistence type="predicted"/>
<dbReference type="InterPro" id="IPR054202">
    <property type="entry name" value="DUF6907"/>
</dbReference>
<organism evidence="2 3">
    <name type="scientific">Micromonospora fluostatini</name>
    <dbReference type="NCBI Taxonomy" id="1629071"/>
    <lineage>
        <taxon>Bacteria</taxon>
        <taxon>Bacillati</taxon>
        <taxon>Actinomycetota</taxon>
        <taxon>Actinomycetes</taxon>
        <taxon>Micromonosporales</taxon>
        <taxon>Micromonosporaceae</taxon>
        <taxon>Micromonospora</taxon>
    </lineage>
</organism>
<dbReference type="EMBL" id="SMKE01000579">
    <property type="protein sequence ID" value="TDB89808.1"/>
    <property type="molecule type" value="Genomic_DNA"/>
</dbReference>
<dbReference type="Proteomes" id="UP000295626">
    <property type="component" value="Unassembled WGS sequence"/>
</dbReference>
<feature type="compositionally biased region" description="Low complexity" evidence="1">
    <location>
        <begin position="129"/>
        <end position="141"/>
    </location>
</feature>
<accession>A0ABY2DEH1</accession>
<gene>
    <name evidence="2" type="ORF">E1091_14535</name>
</gene>